<sequence length="298" mass="34000">MNATQEWKEAGLNFRQITPAIGVEVGGADLSKPVGEEQLQAIRKALCEHSLLLFRGQELPPEPHIEFSRRFGPLENHVLKQFCLPEHPEIFIVSNIVENGRHIGAHGGAKLWHSDLSYMEEPSLGSAFYCLECPSEGGETEFASMYAAYDALPEERRRWLDGRRAVHDYNYHYETFLTHRPPLTEEQKAKVPPVSQPCVRTHPETGRQALYLCYALVSHFEGMSPEESRPILKELTEFATQPAFTYRHAWKPGDLVFWDNRSAMHRACPFDEKGSRRLMYRTTIKGDRPFHRPAAAAA</sequence>
<dbReference type="Gene3D" id="3.60.130.10">
    <property type="entry name" value="Clavaminate synthase-like"/>
    <property type="match status" value="1"/>
</dbReference>
<organism evidence="7 8">
    <name type="scientific">Aquibaculum arenosum</name>
    <dbReference type="NCBI Taxonomy" id="3032591"/>
    <lineage>
        <taxon>Bacteria</taxon>
        <taxon>Pseudomonadati</taxon>
        <taxon>Pseudomonadota</taxon>
        <taxon>Alphaproteobacteria</taxon>
        <taxon>Rhodospirillales</taxon>
        <taxon>Rhodovibrionaceae</taxon>
        <taxon>Aquibaculum</taxon>
    </lineage>
</organism>
<dbReference type="InterPro" id="IPR051323">
    <property type="entry name" value="AtsK-like"/>
</dbReference>
<comment type="caution">
    <text evidence="7">The sequence shown here is derived from an EMBL/GenBank/DDBJ whole genome shotgun (WGS) entry which is preliminary data.</text>
</comment>
<dbReference type="Pfam" id="PF02668">
    <property type="entry name" value="TauD"/>
    <property type="match status" value="1"/>
</dbReference>
<keyword evidence="8" id="KW-1185">Reference proteome</keyword>
<dbReference type="RefSeq" id="WP_275823641.1">
    <property type="nucleotide sequence ID" value="NZ_JARHUD010000008.1"/>
</dbReference>
<feature type="domain" description="TauD/TfdA-like" evidence="6">
    <location>
        <begin position="14"/>
        <end position="283"/>
    </location>
</feature>
<dbReference type="PANTHER" id="PTHR30468">
    <property type="entry name" value="ALPHA-KETOGLUTARATE-DEPENDENT SULFONATE DIOXYGENASE"/>
    <property type="match status" value="1"/>
</dbReference>
<comment type="similarity">
    <text evidence="1">Belongs to the TfdA dioxygenase family.</text>
</comment>
<keyword evidence="2" id="KW-0479">Metal-binding</keyword>
<dbReference type="SUPFAM" id="SSF51197">
    <property type="entry name" value="Clavaminate synthase-like"/>
    <property type="match status" value="1"/>
</dbReference>
<evidence type="ECO:0000256" key="1">
    <source>
        <dbReference type="ARBA" id="ARBA00005896"/>
    </source>
</evidence>
<keyword evidence="5" id="KW-0408">Iron</keyword>
<gene>
    <name evidence="7" type="ORF">P2G67_12910</name>
</gene>
<evidence type="ECO:0000313" key="7">
    <source>
        <dbReference type="EMBL" id="MDF2096875.1"/>
    </source>
</evidence>
<accession>A0ABT5YPI3</accession>
<keyword evidence="4" id="KW-0560">Oxidoreductase</keyword>
<dbReference type="InterPro" id="IPR003819">
    <property type="entry name" value="TauD/TfdA-like"/>
</dbReference>
<dbReference type="EMBL" id="JARHUD010000008">
    <property type="protein sequence ID" value="MDF2096875.1"/>
    <property type="molecule type" value="Genomic_DNA"/>
</dbReference>
<name>A0ABT5YPI3_9PROT</name>
<dbReference type="PANTHER" id="PTHR30468:SF1">
    <property type="entry name" value="ALPHA-KETOGLUTARATE-DEPENDENT SULFONATE DIOXYGENASE"/>
    <property type="match status" value="1"/>
</dbReference>
<keyword evidence="3 7" id="KW-0223">Dioxygenase</keyword>
<evidence type="ECO:0000313" key="8">
    <source>
        <dbReference type="Proteomes" id="UP001215503"/>
    </source>
</evidence>
<proteinExistence type="inferred from homology"/>
<evidence type="ECO:0000256" key="2">
    <source>
        <dbReference type="ARBA" id="ARBA00022723"/>
    </source>
</evidence>
<reference evidence="7 8" key="1">
    <citation type="submission" date="2023-03" db="EMBL/GenBank/DDBJ databases">
        <title>Fodinicurvata sp. CAU 1616 isolated from sea sendiment.</title>
        <authorList>
            <person name="Kim W."/>
        </authorList>
    </citation>
    <scope>NUCLEOTIDE SEQUENCE [LARGE SCALE GENOMIC DNA]</scope>
    <source>
        <strain evidence="7 8">CAU 1616</strain>
    </source>
</reference>
<evidence type="ECO:0000256" key="4">
    <source>
        <dbReference type="ARBA" id="ARBA00023002"/>
    </source>
</evidence>
<evidence type="ECO:0000256" key="3">
    <source>
        <dbReference type="ARBA" id="ARBA00022964"/>
    </source>
</evidence>
<evidence type="ECO:0000256" key="5">
    <source>
        <dbReference type="ARBA" id="ARBA00023004"/>
    </source>
</evidence>
<dbReference type="GO" id="GO:0051213">
    <property type="term" value="F:dioxygenase activity"/>
    <property type="evidence" value="ECO:0007669"/>
    <property type="project" value="UniProtKB-KW"/>
</dbReference>
<evidence type="ECO:0000259" key="6">
    <source>
        <dbReference type="Pfam" id="PF02668"/>
    </source>
</evidence>
<dbReference type="InterPro" id="IPR042098">
    <property type="entry name" value="TauD-like_sf"/>
</dbReference>
<dbReference type="Proteomes" id="UP001215503">
    <property type="component" value="Unassembled WGS sequence"/>
</dbReference>
<protein>
    <submittedName>
        <fullName evidence="7">TauD/TfdA family dioxygenase</fullName>
    </submittedName>
</protein>